<protein>
    <submittedName>
        <fullName evidence="2">SET domain-containing protein</fullName>
    </submittedName>
</protein>
<dbReference type="RefSeq" id="WP_168036797.1">
    <property type="nucleotide sequence ID" value="NZ_JAATJH010000002.1"/>
</dbReference>
<organism evidence="2 3">
    <name type="scientific">Neolewinella antarctica</name>
    <dbReference type="NCBI Taxonomy" id="442734"/>
    <lineage>
        <taxon>Bacteria</taxon>
        <taxon>Pseudomonadati</taxon>
        <taxon>Bacteroidota</taxon>
        <taxon>Saprospiria</taxon>
        <taxon>Saprospirales</taxon>
        <taxon>Lewinellaceae</taxon>
        <taxon>Neolewinella</taxon>
    </lineage>
</organism>
<sequence>MLHLPGLYIRNTNGHGRGVFTTEAIPDGGIIELAPIILLSGEDRTKIHATHLHDYYYQWDGDRAAIALGYGSLYNHSERANAEFELDYEQQIIRFAALRDIRGGEEITTDYRVGDAEMQLWFSPS</sequence>
<reference evidence="2 3" key="1">
    <citation type="submission" date="2020-03" db="EMBL/GenBank/DDBJ databases">
        <title>Genomic Encyclopedia of Type Strains, Phase IV (KMG-IV): sequencing the most valuable type-strain genomes for metagenomic binning, comparative biology and taxonomic classification.</title>
        <authorList>
            <person name="Goeker M."/>
        </authorList>
    </citation>
    <scope>NUCLEOTIDE SEQUENCE [LARGE SCALE GENOMIC DNA]</scope>
    <source>
        <strain evidence="2 3">DSM 105096</strain>
    </source>
</reference>
<dbReference type="SUPFAM" id="SSF82199">
    <property type="entry name" value="SET domain"/>
    <property type="match status" value="1"/>
</dbReference>
<comment type="caution">
    <text evidence="2">The sequence shown here is derived from an EMBL/GenBank/DDBJ whole genome shotgun (WGS) entry which is preliminary data.</text>
</comment>
<dbReference type="Pfam" id="PF00856">
    <property type="entry name" value="SET"/>
    <property type="match status" value="1"/>
</dbReference>
<dbReference type="Gene3D" id="2.170.270.10">
    <property type="entry name" value="SET domain"/>
    <property type="match status" value="1"/>
</dbReference>
<dbReference type="PROSITE" id="PS50280">
    <property type="entry name" value="SET"/>
    <property type="match status" value="1"/>
</dbReference>
<accession>A0ABX0X9Y8</accession>
<dbReference type="InterPro" id="IPR046341">
    <property type="entry name" value="SET_dom_sf"/>
</dbReference>
<evidence type="ECO:0000313" key="3">
    <source>
        <dbReference type="Proteomes" id="UP000770785"/>
    </source>
</evidence>
<dbReference type="InterPro" id="IPR009207">
    <property type="entry name" value="SET7_MeTrfase"/>
</dbReference>
<dbReference type="PIRSF" id="PIRSF022536">
    <property type="entry name" value="A612L_SET"/>
    <property type="match status" value="1"/>
</dbReference>
<dbReference type="InterPro" id="IPR001214">
    <property type="entry name" value="SET_dom"/>
</dbReference>
<evidence type="ECO:0000259" key="1">
    <source>
        <dbReference type="PROSITE" id="PS50280"/>
    </source>
</evidence>
<dbReference type="Proteomes" id="UP000770785">
    <property type="component" value="Unassembled WGS sequence"/>
</dbReference>
<dbReference type="EMBL" id="JAATJH010000002">
    <property type="protein sequence ID" value="NJC26035.1"/>
    <property type="molecule type" value="Genomic_DNA"/>
</dbReference>
<keyword evidence="3" id="KW-1185">Reference proteome</keyword>
<proteinExistence type="predicted"/>
<feature type="domain" description="SET" evidence="1">
    <location>
        <begin position="5"/>
        <end position="112"/>
    </location>
</feature>
<dbReference type="SMART" id="SM00317">
    <property type="entry name" value="SET"/>
    <property type="match status" value="1"/>
</dbReference>
<name>A0ABX0X9Y8_9BACT</name>
<gene>
    <name evidence="2" type="ORF">GGR27_001534</name>
</gene>
<evidence type="ECO:0000313" key="2">
    <source>
        <dbReference type="EMBL" id="NJC26035.1"/>
    </source>
</evidence>